<comment type="caution">
    <text evidence="1">The sequence shown here is derived from an EMBL/GenBank/DDBJ whole genome shotgun (WGS) entry which is preliminary data.</text>
</comment>
<gene>
    <name evidence="1" type="ORF">HAQ05_25775</name>
</gene>
<evidence type="ECO:0000313" key="2">
    <source>
        <dbReference type="Proteomes" id="UP000805841"/>
    </source>
</evidence>
<dbReference type="RefSeq" id="WP_190426549.1">
    <property type="nucleotide sequence ID" value="NZ_JAAOCA010000051.1"/>
</dbReference>
<sequence length="78" mass="8242">MKLITWIKTLFTKTTKEPTMADTASTAAAAAAPAVPEAPAIVETTAIDTDKLKALLITLGHDIEAEWEHLVALAKKAA</sequence>
<reference evidence="1 2" key="1">
    <citation type="journal article" date="2020" name="Insects">
        <title>Bacteria Belonging to Pseudomonas typographi sp. nov. from the Bark Beetle Ips typographus Have Genomic Potential to Aid in the Host Ecology.</title>
        <authorList>
            <person name="Peral-Aranega E."/>
            <person name="Saati-Santamaria Z."/>
            <person name="Kolarik M."/>
            <person name="Rivas R."/>
            <person name="Garcia-Fraile P."/>
        </authorList>
    </citation>
    <scope>NUCLEOTIDE SEQUENCE [LARGE SCALE GENOMIC DNA]</scope>
    <source>
        <strain evidence="1 2">CA3A</strain>
    </source>
</reference>
<protein>
    <submittedName>
        <fullName evidence="1">Uncharacterized protein</fullName>
    </submittedName>
</protein>
<evidence type="ECO:0000313" key="1">
    <source>
        <dbReference type="EMBL" id="MBD1602093.1"/>
    </source>
</evidence>
<accession>A0ABR7Z9X3</accession>
<keyword evidence="2" id="KW-1185">Reference proteome</keyword>
<proteinExistence type="predicted"/>
<dbReference type="Proteomes" id="UP000805841">
    <property type="component" value="Unassembled WGS sequence"/>
</dbReference>
<name>A0ABR7Z9X3_9PSED</name>
<organism evidence="1 2">
    <name type="scientific">Pseudomonas typographi</name>
    <dbReference type="NCBI Taxonomy" id="2715964"/>
    <lineage>
        <taxon>Bacteria</taxon>
        <taxon>Pseudomonadati</taxon>
        <taxon>Pseudomonadota</taxon>
        <taxon>Gammaproteobacteria</taxon>
        <taxon>Pseudomonadales</taxon>
        <taxon>Pseudomonadaceae</taxon>
        <taxon>Pseudomonas</taxon>
    </lineage>
</organism>
<dbReference type="EMBL" id="JAAOCA010000051">
    <property type="protein sequence ID" value="MBD1602093.1"/>
    <property type="molecule type" value="Genomic_DNA"/>
</dbReference>